<feature type="binding site" evidence="5">
    <location>
        <position position="108"/>
    </location>
    <ligand>
        <name>S-adenosyl-L-methionine</name>
        <dbReference type="ChEBI" id="CHEBI:59789"/>
    </ligand>
</feature>
<dbReference type="EC" id="2.1.1.177" evidence="5"/>
<keyword evidence="7" id="KW-1185">Reference proteome</keyword>
<dbReference type="PIRSF" id="PIRSF004505">
    <property type="entry name" value="MT_bac"/>
    <property type="match status" value="1"/>
</dbReference>
<reference evidence="6 7" key="1">
    <citation type="submission" date="2024-02" db="EMBL/GenBank/DDBJ databases">
        <title>Complete genome sequence of Pelagibacterium nitratireducens ZH15.</title>
        <authorList>
            <person name="Zhao L.H."/>
        </authorList>
    </citation>
    <scope>NUCLEOTIDE SEQUENCE [LARGE SCALE GENOMIC DNA]</scope>
    <source>
        <strain evidence="6 7">ZH15</strain>
    </source>
</reference>
<dbReference type="InterPro" id="IPR029026">
    <property type="entry name" value="tRNA_m1G_MTases_N"/>
</dbReference>
<dbReference type="Proteomes" id="UP001369958">
    <property type="component" value="Chromosome"/>
</dbReference>
<comment type="similarity">
    <text evidence="4 5">Belongs to the RNA methyltransferase RlmH family.</text>
</comment>
<name>A0ABZ2I7S3_9HYPH</name>
<evidence type="ECO:0000256" key="4">
    <source>
        <dbReference type="ARBA" id="ARBA00038303"/>
    </source>
</evidence>
<evidence type="ECO:0000313" key="6">
    <source>
        <dbReference type="EMBL" id="WWT33127.1"/>
    </source>
</evidence>
<dbReference type="EMBL" id="CP146275">
    <property type="protein sequence ID" value="WWT33127.1"/>
    <property type="molecule type" value="Genomic_DNA"/>
</dbReference>
<evidence type="ECO:0000256" key="1">
    <source>
        <dbReference type="ARBA" id="ARBA00022603"/>
    </source>
</evidence>
<dbReference type="InterPro" id="IPR003742">
    <property type="entry name" value="RlmH-like"/>
</dbReference>
<keyword evidence="5" id="KW-0698">rRNA processing</keyword>
<evidence type="ECO:0000256" key="2">
    <source>
        <dbReference type="ARBA" id="ARBA00022679"/>
    </source>
</evidence>
<accession>A0ABZ2I7S3</accession>
<dbReference type="NCBIfam" id="NF000991">
    <property type="entry name" value="PRK00103.2-5"/>
    <property type="match status" value="1"/>
</dbReference>
<feature type="binding site" evidence="5">
    <location>
        <begin position="127"/>
        <end position="132"/>
    </location>
    <ligand>
        <name>S-adenosyl-L-methionine</name>
        <dbReference type="ChEBI" id="CHEBI:59789"/>
    </ligand>
</feature>
<comment type="subunit">
    <text evidence="5">Homodimer.</text>
</comment>
<protein>
    <recommendedName>
        <fullName evidence="5">Ribosomal RNA large subunit methyltransferase H</fullName>
        <ecNumber evidence="5">2.1.1.177</ecNumber>
    </recommendedName>
    <alternativeName>
        <fullName evidence="5">23S rRNA (pseudouridine1915-N3)-methyltransferase</fullName>
    </alternativeName>
    <alternativeName>
        <fullName evidence="5">23S rRNA m3Psi1915 methyltransferase</fullName>
    </alternativeName>
    <alternativeName>
        <fullName evidence="5">rRNA (pseudouridine-N3-)-methyltransferase RlmH</fullName>
    </alternativeName>
</protein>
<keyword evidence="1 5" id="KW-0489">Methyltransferase</keyword>
<keyword evidence="2 5" id="KW-0808">Transferase</keyword>
<dbReference type="Pfam" id="PF02590">
    <property type="entry name" value="SPOUT_MTase"/>
    <property type="match status" value="1"/>
</dbReference>
<dbReference type="CDD" id="cd18081">
    <property type="entry name" value="RlmH-like"/>
    <property type="match status" value="1"/>
</dbReference>
<keyword evidence="5" id="KW-0963">Cytoplasm</keyword>
<evidence type="ECO:0000256" key="3">
    <source>
        <dbReference type="ARBA" id="ARBA00022691"/>
    </source>
</evidence>
<dbReference type="NCBIfam" id="NF000989">
    <property type="entry name" value="PRK00103.2-3"/>
    <property type="match status" value="1"/>
</dbReference>
<comment type="subcellular location">
    <subcellularLocation>
        <location evidence="5">Cytoplasm</location>
    </subcellularLocation>
</comment>
<comment type="function">
    <text evidence="5">Specifically methylates the pseudouridine at position 1915 (m3Psi1915) in 23S rRNA.</text>
</comment>
<organism evidence="6 7">
    <name type="scientific">Pelagibacterium nitratireducens</name>
    <dbReference type="NCBI Taxonomy" id="1046114"/>
    <lineage>
        <taxon>Bacteria</taxon>
        <taxon>Pseudomonadati</taxon>
        <taxon>Pseudomonadota</taxon>
        <taxon>Alphaproteobacteria</taxon>
        <taxon>Hyphomicrobiales</taxon>
        <taxon>Devosiaceae</taxon>
        <taxon>Pelagibacterium</taxon>
    </lineage>
</organism>
<proteinExistence type="inferred from homology"/>
<dbReference type="PANTHER" id="PTHR33603:SF1">
    <property type="entry name" value="RIBOSOMAL RNA LARGE SUBUNIT METHYLTRANSFERASE H"/>
    <property type="match status" value="1"/>
</dbReference>
<feature type="binding site" evidence="5">
    <location>
        <position position="76"/>
    </location>
    <ligand>
        <name>S-adenosyl-L-methionine</name>
        <dbReference type="ChEBI" id="CHEBI:59789"/>
    </ligand>
</feature>
<evidence type="ECO:0000256" key="5">
    <source>
        <dbReference type="HAMAP-Rule" id="MF_00658"/>
    </source>
</evidence>
<dbReference type="RefSeq" id="WP_338608550.1">
    <property type="nucleotide sequence ID" value="NZ_CP146275.1"/>
</dbReference>
<keyword evidence="3 5" id="KW-0949">S-adenosyl-L-methionine</keyword>
<comment type="catalytic activity">
    <reaction evidence="5">
        <text>pseudouridine(1915) in 23S rRNA + S-adenosyl-L-methionine = N(3)-methylpseudouridine(1915) in 23S rRNA + S-adenosyl-L-homocysteine + H(+)</text>
        <dbReference type="Rhea" id="RHEA:42752"/>
        <dbReference type="Rhea" id="RHEA-COMP:10221"/>
        <dbReference type="Rhea" id="RHEA-COMP:10222"/>
        <dbReference type="ChEBI" id="CHEBI:15378"/>
        <dbReference type="ChEBI" id="CHEBI:57856"/>
        <dbReference type="ChEBI" id="CHEBI:59789"/>
        <dbReference type="ChEBI" id="CHEBI:65314"/>
        <dbReference type="ChEBI" id="CHEBI:74486"/>
        <dbReference type="EC" id="2.1.1.177"/>
    </reaction>
</comment>
<sequence>MRVLIVAVGRMKAGPERELVARYLDRATASGKPLGLADFSVIEPGESRASSADARKAEEARAIRTAIPEKSVVIALDERGKSIASADFATRIADWRDMGKPALVLVIGGADGLAADLRGAADLVISFSAMTWPHQLVRIMAAEQLYRTTTILSGHPYHRGD</sequence>
<dbReference type="PANTHER" id="PTHR33603">
    <property type="entry name" value="METHYLTRANSFERASE"/>
    <property type="match status" value="1"/>
</dbReference>
<dbReference type="SUPFAM" id="SSF75217">
    <property type="entry name" value="alpha/beta knot"/>
    <property type="match status" value="1"/>
</dbReference>
<evidence type="ECO:0000313" key="7">
    <source>
        <dbReference type="Proteomes" id="UP001369958"/>
    </source>
</evidence>
<dbReference type="HAMAP" id="MF_00658">
    <property type="entry name" value="23SrRNA_methyltr_H"/>
    <property type="match status" value="1"/>
</dbReference>
<dbReference type="Gene3D" id="3.40.1280.10">
    <property type="match status" value="1"/>
</dbReference>
<gene>
    <name evidence="5 6" type="primary">rlmH</name>
    <name evidence="6" type="ORF">V6617_01220</name>
</gene>
<dbReference type="InterPro" id="IPR029028">
    <property type="entry name" value="Alpha/beta_knot_MTases"/>
</dbReference>